<feature type="region of interest" description="Disordered" evidence="2">
    <location>
        <begin position="1"/>
        <end position="48"/>
    </location>
</feature>
<protein>
    <submittedName>
        <fullName evidence="3">Uncharacterized protein</fullName>
    </submittedName>
</protein>
<accession>A0A7S0ZYM3</accession>
<reference evidence="3" key="1">
    <citation type="submission" date="2021-01" db="EMBL/GenBank/DDBJ databases">
        <authorList>
            <person name="Corre E."/>
            <person name="Pelletier E."/>
            <person name="Niang G."/>
            <person name="Scheremetjew M."/>
            <person name="Finn R."/>
            <person name="Kale V."/>
            <person name="Holt S."/>
            <person name="Cochrane G."/>
            <person name="Meng A."/>
            <person name="Brown T."/>
            <person name="Cohen L."/>
        </authorList>
    </citation>
    <scope>NUCLEOTIDE SEQUENCE</scope>
</reference>
<feature type="coiled-coil region" evidence="1">
    <location>
        <begin position="587"/>
        <end position="643"/>
    </location>
</feature>
<feature type="coiled-coil region" evidence="1">
    <location>
        <begin position="498"/>
        <end position="546"/>
    </location>
</feature>
<evidence type="ECO:0000313" key="3">
    <source>
        <dbReference type="EMBL" id="CAD8836167.1"/>
    </source>
</evidence>
<dbReference type="AlphaFoldDB" id="A0A7S0ZYM3"/>
<sequence length="846" mass="92094">MIGSTVSHNTGAYSQDTLVRTTRSSRSLPRSGSVSYSDHGDVNPHGTTDNICKRIADLLESNDGVSIRQEPVTVSVTGSVTGPVTASSAVPLTGAHTPPVALSGGTVLTRASTVAPSSISVATVRQVQPTTSYTGCIPPLPRTTAGNTSAPTPWSPPGGCKSCNASASALVAAPRAASQQGRVPTVTTSRTVSHSVTPYVSSPNINHVSNPNNANKAAKIGSMAKVFHQLVDEIDQKAEHKMRQLFGEAQEMVEVREEHMHAFQGVTNRVSSIENLLCGEGEDGGHSVTTRVDQMHHRAQSHNTGILARLTVLESKVSGLHDLEKRIDSLAALTSGLGQASREQKEDLTLVRGMVDRQQEHADELSKSHGSRSDTFEVGRKVAWLEQWRKEAGSTLEMLGRKCTSLDQFRMEANARMEAIATSMEVRDGDQAARSEHRALEKRMQEREQVMMTAFEDFAHKVHRDHSSEMESLRRDTKDMQQLFQAHKSDKGNSHGDLEVVRRESREVQQRCEGQRREIANIAQAVTELLEANNSSSNRVKGLEAEQRVAAQETRLATASLDDKLTEVQSACRNDISAAVANVNTHFQNLSEDCRSLRKEMTDLQSNFSSNLSDLESACRNDLENLNANIQNTSSSVSRVESNLFVLETACRNDMVSLTAKLGNRIEELTEMHKGSVHDQSVVVSGIQTAFSDVQSAFHREAESLRQSVRVLETSKQEALAPLEDLEVLREVVHDLANASNTQGEQLEKLAVMTETSRESLAAARQPFGLSSRKSITFSSNTLGDLTAPTVSGTSSLLSSDRPSPSLRTAFTDDMSSSISDLMSHTPRRRITSLSQRTSDLVFAKG</sequence>
<organism evidence="3">
    <name type="scientific">Noctiluca scintillans</name>
    <name type="common">Sea sparkle</name>
    <name type="synonym">Red tide dinoflagellate</name>
    <dbReference type="NCBI Taxonomy" id="2966"/>
    <lineage>
        <taxon>Eukaryota</taxon>
        <taxon>Sar</taxon>
        <taxon>Alveolata</taxon>
        <taxon>Dinophyceae</taxon>
        <taxon>Noctilucales</taxon>
        <taxon>Noctilucaceae</taxon>
        <taxon>Noctiluca</taxon>
    </lineage>
</organism>
<dbReference type="EMBL" id="HBFQ01015132">
    <property type="protein sequence ID" value="CAD8836167.1"/>
    <property type="molecule type" value="Transcribed_RNA"/>
</dbReference>
<proteinExistence type="predicted"/>
<gene>
    <name evidence="3" type="ORF">NSCI0253_LOCUS10515</name>
</gene>
<name>A0A7S0ZYM3_NOCSC</name>
<keyword evidence="1" id="KW-0175">Coiled coil</keyword>
<evidence type="ECO:0000256" key="2">
    <source>
        <dbReference type="SAM" id="MobiDB-lite"/>
    </source>
</evidence>
<feature type="compositionally biased region" description="Polar residues" evidence="2">
    <location>
        <begin position="1"/>
        <end position="17"/>
    </location>
</feature>
<feature type="compositionally biased region" description="Low complexity" evidence="2">
    <location>
        <begin position="18"/>
        <end position="37"/>
    </location>
</feature>
<feature type="region of interest" description="Disordered" evidence="2">
    <location>
        <begin position="791"/>
        <end position="812"/>
    </location>
</feature>
<evidence type="ECO:0000256" key="1">
    <source>
        <dbReference type="SAM" id="Coils"/>
    </source>
</evidence>